<gene>
    <name evidence="1" type="ORF">C1280_27085</name>
</gene>
<name>A0A2Z3H9K6_9BACT</name>
<protein>
    <submittedName>
        <fullName evidence="1">Uncharacterized protein</fullName>
    </submittedName>
</protein>
<evidence type="ECO:0000313" key="2">
    <source>
        <dbReference type="Proteomes" id="UP000245802"/>
    </source>
</evidence>
<evidence type="ECO:0000313" key="1">
    <source>
        <dbReference type="EMBL" id="AWM40306.1"/>
    </source>
</evidence>
<dbReference type="KEGG" id="gog:C1280_27085"/>
<keyword evidence="2" id="KW-1185">Reference proteome</keyword>
<dbReference type="EMBL" id="CP025958">
    <property type="protein sequence ID" value="AWM40306.1"/>
    <property type="molecule type" value="Genomic_DNA"/>
</dbReference>
<dbReference type="Proteomes" id="UP000245802">
    <property type="component" value="Chromosome"/>
</dbReference>
<dbReference type="AlphaFoldDB" id="A0A2Z3H9K6"/>
<sequence>MATPDQQLEALTRLTAQQLGTLKLIQGAVGQINGQLKGLKAPGPKLPSAGGGGAGGGKGKGTNPLEMIGGFVGKFGKVLGVAGAVVSGVVAALTAIPMAIVGVVQASASYVGALNPSAVEQYDRAQNDLRATIGYGLQPIIAYATKSLKDWAGILLPSIQQLRPVVERISAAVSGYLIGPVRLVGKLIDGFAKGLEGVLPVIESLVSTAAAFGEVQQAITDVLAASGLGQLLGVKNDLNRELLKFTAEAFRKLVTALVIATARLLQLAGATESLKRFKDSLQGAVDARKAPKSGLTAAPSDAGTGSIEDVLKRLNERAFVATSGATTKQTDTEYLEDLVKVVGQIQANPLNWKQMITDAVRDALPPGPAALLDFVGMGDASSGGSRRGGGAAGAAGLLTRFAAGGLRGAMFGGS</sequence>
<dbReference type="RefSeq" id="WP_010040488.1">
    <property type="nucleotide sequence ID" value="NZ_CP025958.1"/>
</dbReference>
<proteinExistence type="predicted"/>
<reference evidence="1 2" key="1">
    <citation type="submission" date="2018-01" db="EMBL/GenBank/DDBJ databases">
        <title>G. obscuriglobus.</title>
        <authorList>
            <person name="Franke J."/>
            <person name="Blomberg W."/>
            <person name="Selmecki A."/>
        </authorList>
    </citation>
    <scope>NUCLEOTIDE SEQUENCE [LARGE SCALE GENOMIC DNA]</scope>
    <source>
        <strain evidence="1 2">DSM 5831</strain>
    </source>
</reference>
<organism evidence="1 2">
    <name type="scientific">Gemmata obscuriglobus</name>
    <dbReference type="NCBI Taxonomy" id="114"/>
    <lineage>
        <taxon>Bacteria</taxon>
        <taxon>Pseudomonadati</taxon>
        <taxon>Planctomycetota</taxon>
        <taxon>Planctomycetia</taxon>
        <taxon>Gemmatales</taxon>
        <taxon>Gemmataceae</taxon>
        <taxon>Gemmata</taxon>
    </lineage>
</organism>
<dbReference type="OrthoDB" id="303483at2"/>
<accession>A0A2Z3H9K6</accession>